<dbReference type="Proteomes" id="UP000078541">
    <property type="component" value="Unassembled WGS sequence"/>
</dbReference>
<name>A0A195F2H0_9HYME</name>
<reference evidence="2 3" key="1">
    <citation type="submission" date="2016-03" db="EMBL/GenBank/DDBJ databases">
        <title>Trachymyrmex septentrionalis WGS genome.</title>
        <authorList>
            <person name="Nygaard S."/>
            <person name="Hu H."/>
            <person name="Boomsma J."/>
            <person name="Zhang G."/>
        </authorList>
    </citation>
    <scope>NUCLEOTIDE SEQUENCE [LARGE SCALE GENOMIC DNA]</scope>
    <source>
        <strain evidence="2">Tsep2-gDNA-1</strain>
        <tissue evidence="2">Whole body</tissue>
    </source>
</reference>
<proteinExistence type="predicted"/>
<feature type="compositionally biased region" description="Polar residues" evidence="1">
    <location>
        <begin position="1"/>
        <end position="12"/>
    </location>
</feature>
<protein>
    <submittedName>
        <fullName evidence="2">Uncharacterized protein</fullName>
    </submittedName>
</protein>
<accession>A0A195F2H0</accession>
<gene>
    <name evidence="2" type="ORF">ALC56_11391</name>
</gene>
<feature type="compositionally biased region" description="Basic and acidic residues" evidence="1">
    <location>
        <begin position="24"/>
        <end position="44"/>
    </location>
</feature>
<organism evidence="2 3">
    <name type="scientific">Trachymyrmex septentrionalis</name>
    <dbReference type="NCBI Taxonomy" id="34720"/>
    <lineage>
        <taxon>Eukaryota</taxon>
        <taxon>Metazoa</taxon>
        <taxon>Ecdysozoa</taxon>
        <taxon>Arthropoda</taxon>
        <taxon>Hexapoda</taxon>
        <taxon>Insecta</taxon>
        <taxon>Pterygota</taxon>
        <taxon>Neoptera</taxon>
        <taxon>Endopterygota</taxon>
        <taxon>Hymenoptera</taxon>
        <taxon>Apocrita</taxon>
        <taxon>Aculeata</taxon>
        <taxon>Formicoidea</taxon>
        <taxon>Formicidae</taxon>
        <taxon>Myrmicinae</taxon>
        <taxon>Trachymyrmex</taxon>
    </lineage>
</organism>
<feature type="region of interest" description="Disordered" evidence="1">
    <location>
        <begin position="1"/>
        <end position="44"/>
    </location>
</feature>
<dbReference type="EMBL" id="KQ981864">
    <property type="protein sequence ID" value="KYN34284.1"/>
    <property type="molecule type" value="Genomic_DNA"/>
</dbReference>
<keyword evidence="3" id="KW-1185">Reference proteome</keyword>
<dbReference type="AlphaFoldDB" id="A0A195F2H0"/>
<evidence type="ECO:0000256" key="1">
    <source>
        <dbReference type="SAM" id="MobiDB-lite"/>
    </source>
</evidence>
<sequence>MQAVSGATTHSSLRPGLRSSLECKWSRRSEMRGEARRGEARRGEARRRNIVIEKRKDTESMLNRPFVRNK</sequence>
<evidence type="ECO:0000313" key="2">
    <source>
        <dbReference type="EMBL" id="KYN34284.1"/>
    </source>
</evidence>
<evidence type="ECO:0000313" key="3">
    <source>
        <dbReference type="Proteomes" id="UP000078541"/>
    </source>
</evidence>